<feature type="transmembrane region" description="Helical" evidence="1">
    <location>
        <begin position="192"/>
        <end position="210"/>
    </location>
</feature>
<dbReference type="AlphaFoldDB" id="A0A1E2UH62"/>
<organism evidence="3 4">
    <name type="scientific">Candidatus Thiodiazotropha endoloripes</name>
    <dbReference type="NCBI Taxonomy" id="1818881"/>
    <lineage>
        <taxon>Bacteria</taxon>
        <taxon>Pseudomonadati</taxon>
        <taxon>Pseudomonadota</taxon>
        <taxon>Gammaproteobacteria</taxon>
        <taxon>Chromatiales</taxon>
        <taxon>Sedimenticolaceae</taxon>
        <taxon>Candidatus Thiodiazotropha</taxon>
    </lineage>
</organism>
<protein>
    <recommendedName>
        <fullName evidence="2">Urease accessory protein UreH-like transmembrane domain-containing protein</fullName>
    </recommendedName>
</protein>
<evidence type="ECO:0000313" key="3">
    <source>
        <dbReference type="EMBL" id="ODB91940.1"/>
    </source>
</evidence>
<keyword evidence="1" id="KW-1133">Transmembrane helix</keyword>
<dbReference type="EMBL" id="LVJZ01000007">
    <property type="protein sequence ID" value="ODB91940.1"/>
    <property type="molecule type" value="Genomic_DNA"/>
</dbReference>
<feature type="transmembrane region" description="Helical" evidence="1">
    <location>
        <begin position="53"/>
        <end position="75"/>
    </location>
</feature>
<feature type="transmembrane region" description="Helical" evidence="1">
    <location>
        <begin position="6"/>
        <end position="32"/>
    </location>
</feature>
<reference evidence="3 4" key="1">
    <citation type="submission" date="2016-03" db="EMBL/GenBank/DDBJ databases">
        <title>Chemosynthetic sulphur-oxidizing symbionts of marine invertebrate animals are capable of nitrogen fixation.</title>
        <authorList>
            <person name="Petersen J.M."/>
            <person name="Kemper A."/>
            <person name="Gruber-Vodicka H."/>
            <person name="Cardini U."/>
            <person name="Geest Mvander."/>
            <person name="Kleiner M."/>
            <person name="Bulgheresi S."/>
            <person name="Fussmann M."/>
            <person name="Herbold C."/>
            <person name="Seah B.K.B."/>
            <person name="Antony C.Paul."/>
            <person name="Liu D."/>
            <person name="Belitz A."/>
            <person name="Weber M."/>
        </authorList>
    </citation>
    <scope>NUCLEOTIDE SEQUENCE [LARGE SCALE GENOMIC DNA]</scope>
    <source>
        <strain evidence="3">G_D</strain>
    </source>
</reference>
<feature type="transmembrane region" description="Helical" evidence="1">
    <location>
        <begin position="125"/>
        <end position="149"/>
    </location>
</feature>
<evidence type="ECO:0000256" key="1">
    <source>
        <dbReference type="SAM" id="Phobius"/>
    </source>
</evidence>
<feature type="transmembrane region" description="Helical" evidence="1">
    <location>
        <begin position="81"/>
        <end position="104"/>
    </location>
</feature>
<accession>A0A1E2UH62</accession>
<name>A0A1E2UH62_9GAMM</name>
<dbReference type="Pfam" id="PF13386">
    <property type="entry name" value="DsbD_2"/>
    <property type="match status" value="1"/>
</dbReference>
<comment type="caution">
    <text evidence="3">The sequence shown here is derived from an EMBL/GenBank/DDBJ whole genome shotgun (WGS) entry which is preliminary data.</text>
</comment>
<dbReference type="RefSeq" id="WP_069002872.1">
    <property type="nucleotide sequence ID" value="NZ_LVJW01000008.1"/>
</dbReference>
<feature type="domain" description="Urease accessory protein UreH-like transmembrane" evidence="2">
    <location>
        <begin position="9"/>
        <end position="207"/>
    </location>
</feature>
<keyword evidence="1" id="KW-0472">Membrane</keyword>
<evidence type="ECO:0000259" key="2">
    <source>
        <dbReference type="Pfam" id="PF13386"/>
    </source>
</evidence>
<proteinExistence type="predicted"/>
<dbReference type="PANTHER" id="PTHR42208:SF1">
    <property type="entry name" value="HEAVY METAL TRANSPORTER"/>
    <property type="match status" value="1"/>
</dbReference>
<evidence type="ECO:0000313" key="4">
    <source>
        <dbReference type="Proteomes" id="UP000094849"/>
    </source>
</evidence>
<dbReference type="OrthoDB" id="9798690at2"/>
<dbReference type="PANTHER" id="PTHR42208">
    <property type="entry name" value="HEAVY METAL TRANSPORTER-RELATED"/>
    <property type="match status" value="1"/>
</dbReference>
<sequence>MSAELTLGVAFLTGILGSFHCLGMCSGINTGFFIHFAPRLRLSHLLTYHTLRIAVYTLLGIGGAVVGQVLVQSGIVGKAQGLLMILAGGLVVLLGLNLLGVSLNRAVKVRPVTHVVSLTGLNKPISLPTVMAGLLNGLVPCSLVFSVAVKAVSTADPLTAGLLMLSFGAGTLPSMVTASLLGGYVGKTFRGALARLAGVLVVVLGLWTVYEGVVFYDIMRGLANW</sequence>
<keyword evidence="1" id="KW-0812">Transmembrane</keyword>
<dbReference type="Proteomes" id="UP000094849">
    <property type="component" value="Unassembled WGS sequence"/>
</dbReference>
<dbReference type="STRING" id="1818881.A3196_19605"/>
<feature type="transmembrane region" description="Helical" evidence="1">
    <location>
        <begin position="161"/>
        <end position="185"/>
    </location>
</feature>
<keyword evidence="4" id="KW-1185">Reference proteome</keyword>
<gene>
    <name evidence="3" type="ORF">A3196_19605</name>
</gene>
<dbReference type="InterPro" id="IPR039447">
    <property type="entry name" value="UreH-like_TM_dom"/>
</dbReference>